<name>A0AAN0NGA0_9RHOB</name>
<reference evidence="1 2" key="1">
    <citation type="submission" date="2024-04" db="EMBL/GenBank/DDBJ databases">
        <title>Phylogenomic analyses of a clade within the roseobacter group suggest taxonomic reassignments of species of the genera Aestuariivita, Citreicella, Loktanella, Nautella, Pelagibaca, Ruegeria, Thalassobius, Thiobacimonas and Tropicibacter, and the proposal o.</title>
        <authorList>
            <person name="Jeon C.O."/>
        </authorList>
    </citation>
    <scope>NUCLEOTIDE SEQUENCE [LARGE SCALE GENOMIC DNA]</scope>
    <source>
        <strain evidence="1 2">G8-12</strain>
    </source>
</reference>
<sequence length="137" mass="14926">MAEVYVSRVDVRKACADLGLSDWTDLLDGRVSDTDATLLRNILGGDALKITPETFKLALEIKLEHGTQFSDTNVTANHPILTGQIVLAHLKEGLDYYERLVCMELEMEIAAAQRAGDTARAEAKAASLDIARKALPT</sequence>
<dbReference type="KEGG" id="yag:AABB28_05860"/>
<accession>A0AAN0NGA0</accession>
<gene>
    <name evidence="1" type="ORF">AABB28_05860</name>
</gene>
<dbReference type="Pfam" id="PF18905">
    <property type="entry name" value="DUF5661"/>
    <property type="match status" value="1"/>
</dbReference>
<protein>
    <submittedName>
        <fullName evidence="1">DUF5661 family protein</fullName>
    </submittedName>
</protein>
<evidence type="ECO:0000313" key="1">
    <source>
        <dbReference type="EMBL" id="WZU64802.1"/>
    </source>
</evidence>
<dbReference type="InterPro" id="IPR043720">
    <property type="entry name" value="DUF5661"/>
</dbReference>
<dbReference type="AlphaFoldDB" id="A0AAN0NGA0"/>
<keyword evidence="2" id="KW-1185">Reference proteome</keyword>
<dbReference type="Proteomes" id="UP001451782">
    <property type="component" value="Chromosome"/>
</dbReference>
<proteinExistence type="predicted"/>
<evidence type="ECO:0000313" key="2">
    <source>
        <dbReference type="Proteomes" id="UP001451782"/>
    </source>
</evidence>
<dbReference type="EMBL" id="CP151762">
    <property type="protein sequence ID" value="WZU64802.1"/>
    <property type="molecule type" value="Genomic_DNA"/>
</dbReference>
<organism evidence="1 2">
    <name type="scientific">Yoonia algicola</name>
    <dbReference type="NCBI Taxonomy" id="3137368"/>
    <lineage>
        <taxon>Bacteria</taxon>
        <taxon>Pseudomonadati</taxon>
        <taxon>Pseudomonadota</taxon>
        <taxon>Alphaproteobacteria</taxon>
        <taxon>Rhodobacterales</taxon>
        <taxon>Paracoccaceae</taxon>
        <taxon>Yoonia</taxon>
    </lineage>
</organism>
<dbReference type="RefSeq" id="WP_342071159.1">
    <property type="nucleotide sequence ID" value="NZ_CP151762.1"/>
</dbReference>